<accession>M5ALQ4</accession>
<dbReference type="EMBL" id="AP012557">
    <property type="protein sequence ID" value="BAN09753.1"/>
    <property type="molecule type" value="Genomic_DNA"/>
</dbReference>
<evidence type="ECO:0000313" key="1">
    <source>
        <dbReference type="EMBL" id="BAN09753.1"/>
    </source>
</evidence>
<dbReference type="Gene3D" id="3.40.50.720">
    <property type="entry name" value="NAD(P)-binding Rossmann-like Domain"/>
    <property type="match status" value="1"/>
</dbReference>
<name>M5ALQ4_RHILI</name>
<reference evidence="1" key="2">
    <citation type="journal article" date="2013" name="Microbes Environ.">
        <title>Commonalities and Differences among Symbiosis Islands of Three Mesorhizobium loti Strains.</title>
        <authorList>
            <person name="Kasai-Maita H."/>
            <person name="Hirakawa H."/>
            <person name="Nakamura Y."/>
            <person name="Kaneko T."/>
            <person name="Miki K."/>
            <person name="Maruya J."/>
            <person name="Okazaki S."/>
            <person name="Tabata S."/>
            <person name="Saeki K."/>
            <person name="Sato S."/>
        </authorList>
    </citation>
    <scope>NUCLEOTIDE SEQUENCE</scope>
    <source>
        <strain evidence="1">NZP2037</strain>
    </source>
</reference>
<protein>
    <submittedName>
        <fullName evidence="1">Truncated alanine dehydrogenase</fullName>
    </submittedName>
</protein>
<proteinExistence type="predicted"/>
<dbReference type="AlphaFoldDB" id="M5ALQ4"/>
<sequence>MTRFCVANKPDAVPVTSAHARSNATPHYGLQLARHGPEGVGQPHRRDGLKVHKRKIAYRAVAKELGYELVEPKAVLTA</sequence>
<organism evidence="1">
    <name type="scientific">Rhizobium loti</name>
    <name type="common">Mesorhizobium loti</name>
    <dbReference type="NCBI Taxonomy" id="381"/>
    <lineage>
        <taxon>Bacteria</taxon>
        <taxon>Pseudomonadati</taxon>
        <taxon>Pseudomonadota</taxon>
        <taxon>Alphaproteobacteria</taxon>
        <taxon>Hyphomicrobiales</taxon>
        <taxon>Phyllobacteriaceae</taxon>
        <taxon>Mesorhizobium</taxon>
    </lineage>
</organism>
<reference evidence="1" key="1">
    <citation type="submission" date="2012-10" db="EMBL/GenBank/DDBJ databases">
        <authorList>
            <person name="Maita H."/>
            <person name="Sato S."/>
        </authorList>
    </citation>
    <scope>NUCLEOTIDE SEQUENCE</scope>
    <source>
        <strain evidence="1">NZP2037</strain>
    </source>
</reference>